<feature type="signal peptide" evidence="2">
    <location>
        <begin position="1"/>
        <end position="20"/>
    </location>
</feature>
<evidence type="ECO:0000313" key="4">
    <source>
        <dbReference type="Proteomes" id="UP000747399"/>
    </source>
</evidence>
<sequence length="118" mass="12283">MTWCRVSWISLPLSLSSSSACTPKDCVEPSGMTTRMQPPWPGSAAEAEPTAPRAAAVPPFSAPVLVAAAPQIRRFDTDALCESGRPKDGTCCGEVGLGAAADDKRDEMPVVVPLGVMP</sequence>
<evidence type="ECO:0000313" key="3">
    <source>
        <dbReference type="EMBL" id="GIL61321.1"/>
    </source>
</evidence>
<feature type="region of interest" description="Disordered" evidence="1">
    <location>
        <begin position="26"/>
        <end position="54"/>
    </location>
</feature>
<dbReference type="Proteomes" id="UP000747399">
    <property type="component" value="Unassembled WGS sequence"/>
</dbReference>
<comment type="caution">
    <text evidence="3">The sequence shown here is derived from an EMBL/GenBank/DDBJ whole genome shotgun (WGS) entry which is preliminary data.</text>
</comment>
<proteinExistence type="predicted"/>
<feature type="non-terminal residue" evidence="3">
    <location>
        <position position="118"/>
    </location>
</feature>
<feature type="compositionally biased region" description="Low complexity" evidence="1">
    <location>
        <begin position="44"/>
        <end position="54"/>
    </location>
</feature>
<organism evidence="3 4">
    <name type="scientific">Volvox africanus</name>
    <dbReference type="NCBI Taxonomy" id="51714"/>
    <lineage>
        <taxon>Eukaryota</taxon>
        <taxon>Viridiplantae</taxon>
        <taxon>Chlorophyta</taxon>
        <taxon>core chlorophytes</taxon>
        <taxon>Chlorophyceae</taxon>
        <taxon>CS clade</taxon>
        <taxon>Chlamydomonadales</taxon>
        <taxon>Volvocaceae</taxon>
        <taxon>Volvox</taxon>
    </lineage>
</organism>
<dbReference type="PROSITE" id="PS51257">
    <property type="entry name" value="PROKAR_LIPOPROTEIN"/>
    <property type="match status" value="1"/>
</dbReference>
<accession>A0A8J4BHD4</accession>
<gene>
    <name evidence="3" type="ORF">Vafri_15791</name>
</gene>
<feature type="chain" id="PRO_5035197424" description="Secreted protein" evidence="2">
    <location>
        <begin position="21"/>
        <end position="118"/>
    </location>
</feature>
<keyword evidence="4" id="KW-1185">Reference proteome</keyword>
<dbReference type="EMBL" id="BNCO01000044">
    <property type="protein sequence ID" value="GIL61321.1"/>
    <property type="molecule type" value="Genomic_DNA"/>
</dbReference>
<name>A0A8J4BHD4_9CHLO</name>
<protein>
    <recommendedName>
        <fullName evidence="5">Secreted protein</fullName>
    </recommendedName>
</protein>
<evidence type="ECO:0000256" key="1">
    <source>
        <dbReference type="SAM" id="MobiDB-lite"/>
    </source>
</evidence>
<evidence type="ECO:0000256" key="2">
    <source>
        <dbReference type="SAM" id="SignalP"/>
    </source>
</evidence>
<evidence type="ECO:0008006" key="5">
    <source>
        <dbReference type="Google" id="ProtNLM"/>
    </source>
</evidence>
<keyword evidence="2" id="KW-0732">Signal</keyword>
<reference evidence="3" key="1">
    <citation type="journal article" date="2021" name="Proc. Natl. Acad. Sci. U.S.A.">
        <title>Three genomes in the algal genus Volvox reveal the fate of a haploid sex-determining region after a transition to homothallism.</title>
        <authorList>
            <person name="Yamamoto K."/>
            <person name="Hamaji T."/>
            <person name="Kawai-Toyooka H."/>
            <person name="Matsuzaki R."/>
            <person name="Takahashi F."/>
            <person name="Nishimura Y."/>
            <person name="Kawachi M."/>
            <person name="Noguchi H."/>
            <person name="Minakuchi Y."/>
            <person name="Umen J.G."/>
            <person name="Toyoda A."/>
            <person name="Nozaki H."/>
        </authorList>
    </citation>
    <scope>NUCLEOTIDE SEQUENCE</scope>
    <source>
        <strain evidence="3">NIES-3780</strain>
    </source>
</reference>
<dbReference type="AlphaFoldDB" id="A0A8J4BHD4"/>